<keyword evidence="4" id="KW-1185">Reference proteome</keyword>
<evidence type="ECO:0000313" key="3">
    <source>
        <dbReference type="EMBL" id="MBE8727948.1"/>
    </source>
</evidence>
<dbReference type="EMBL" id="PRDM01000006">
    <property type="protein sequence ID" value="MBE8727948.1"/>
    <property type="molecule type" value="Genomic_DNA"/>
</dbReference>
<name>A0ABR9TRE9_9FLAO</name>
<comment type="caution">
    <text evidence="3">The sequence shown here is derived from an EMBL/GenBank/DDBJ whole genome shotgun (WGS) entry which is preliminary data.</text>
</comment>
<feature type="region of interest" description="Disordered" evidence="2">
    <location>
        <begin position="217"/>
        <end position="309"/>
    </location>
</feature>
<dbReference type="Proteomes" id="UP000640614">
    <property type="component" value="Unassembled WGS sequence"/>
</dbReference>
<feature type="coiled-coil region" evidence="1">
    <location>
        <begin position="99"/>
        <end position="133"/>
    </location>
</feature>
<gene>
    <name evidence="3" type="ORF">C4F50_23780</name>
</gene>
<proteinExistence type="predicted"/>
<dbReference type="RefSeq" id="WP_194141070.1">
    <property type="nucleotide sequence ID" value="NZ_PRDM01000006.1"/>
</dbReference>
<keyword evidence="1" id="KW-0175">Coiled coil</keyword>
<evidence type="ECO:0000256" key="1">
    <source>
        <dbReference type="SAM" id="Coils"/>
    </source>
</evidence>
<reference evidence="3 4" key="1">
    <citation type="submission" date="2018-07" db="EMBL/GenBank/DDBJ databases">
        <title>Genome assembly of strain KB82.</title>
        <authorList>
            <person name="Kukolya J."/>
            <person name="Horvath B."/>
            <person name="Nagy I."/>
            <person name="Toth A."/>
        </authorList>
    </citation>
    <scope>NUCLEOTIDE SEQUENCE [LARGE SCALE GENOMIC DNA]</scope>
    <source>
        <strain evidence="3 4">Kb82</strain>
    </source>
</reference>
<protein>
    <recommendedName>
        <fullName evidence="5">DUF1351 domain-containing protein</fullName>
    </recommendedName>
</protein>
<accession>A0ABR9TRE9</accession>
<evidence type="ECO:0000313" key="4">
    <source>
        <dbReference type="Proteomes" id="UP000640614"/>
    </source>
</evidence>
<sequence length="367" mass="42777">MKNQVKKTEIISLESVKASMLPELQGWKAKQEAVVEENPFVAITDNKTYEEAKKSRTAYVTARTTIEKQETLIASKLKIVRNEVSTETKNLIDITLPHEEKQQMEVRRYEAAKEKEREEKEKAEKERKEAIQNKIETFYQLQKGQIESLLFDKIKSFKVEMNESINNTDVSEFEEFELQFASKVQLLKQQLDDKVKSLTEKEEARLAYEKLAKEKAEFEAQKKAKEESDKKEAKEREEKQKAIDAENKRVADENAKKQKELDEKQKAIDEAEKKRKEEVAVKEKAEADRIAKEKADKEAKEKEEAEKKRIEELKPDKEKAMQYIESLLFTADFPEIKDQAIAKELLSIRDGLNKTIIAFNNQILNIK</sequence>
<evidence type="ECO:0008006" key="5">
    <source>
        <dbReference type="Google" id="ProtNLM"/>
    </source>
</evidence>
<organism evidence="3 4">
    <name type="scientific">Flavobacterium hungaricum</name>
    <dbReference type="NCBI Taxonomy" id="2082725"/>
    <lineage>
        <taxon>Bacteria</taxon>
        <taxon>Pseudomonadati</taxon>
        <taxon>Bacteroidota</taxon>
        <taxon>Flavobacteriia</taxon>
        <taxon>Flavobacteriales</taxon>
        <taxon>Flavobacteriaceae</taxon>
        <taxon>Flavobacterium</taxon>
    </lineage>
</organism>
<evidence type="ECO:0000256" key="2">
    <source>
        <dbReference type="SAM" id="MobiDB-lite"/>
    </source>
</evidence>